<evidence type="ECO:0000256" key="2">
    <source>
        <dbReference type="ARBA" id="ARBA00022692"/>
    </source>
</evidence>
<dbReference type="RefSeq" id="WP_251800683.1">
    <property type="nucleotide sequence ID" value="NZ_JAMQOL010000036.1"/>
</dbReference>
<comment type="subcellular location">
    <subcellularLocation>
        <location evidence="1">Membrane</location>
        <topology evidence="1">Multi-pass membrane protein</topology>
    </subcellularLocation>
</comment>
<name>A0ABT0Y4B6_9ACTN</name>
<dbReference type="Proteomes" id="UP001523216">
    <property type="component" value="Unassembled WGS sequence"/>
</dbReference>
<keyword evidence="2 5" id="KW-0812">Transmembrane</keyword>
<evidence type="ECO:0000256" key="3">
    <source>
        <dbReference type="ARBA" id="ARBA00022989"/>
    </source>
</evidence>
<dbReference type="EMBL" id="JAMQOL010000036">
    <property type="protein sequence ID" value="MCM4080894.1"/>
    <property type="molecule type" value="Genomic_DNA"/>
</dbReference>
<sequence>MTDHVVDAVRLAVAVTLLLAGGAKLFSPRALARALAEMSGRPGRTGVFVTVARTVAVVELTAAVLLAGGWFAPGGAVLAGGVGVGIASFAGAGLVLRRRPACGCFGADSGRPVGPANVAAGLALAAGAVLTGLGADGDAGAADRLVLAALGALVVVLVRRWAVLVRPFGRHFRIFAEAPVAPAVTKPS</sequence>
<accession>A0ABT0Y4B6</accession>
<feature type="transmembrane region" description="Helical" evidence="5">
    <location>
        <begin position="77"/>
        <end position="96"/>
    </location>
</feature>
<feature type="domain" description="Methylamine utilisation protein MauE" evidence="6">
    <location>
        <begin position="4"/>
        <end position="130"/>
    </location>
</feature>
<proteinExistence type="predicted"/>
<reference evidence="7 8" key="1">
    <citation type="submission" date="2022-06" db="EMBL/GenBank/DDBJ databases">
        <title>Actinoplanes abujensis sp. nov., isolated from Nigerian arid soil.</title>
        <authorList>
            <person name="Ding P."/>
        </authorList>
    </citation>
    <scope>NUCLEOTIDE SEQUENCE [LARGE SCALE GENOMIC DNA]</scope>
    <source>
        <strain evidence="8">TRM88002</strain>
    </source>
</reference>
<evidence type="ECO:0000313" key="8">
    <source>
        <dbReference type="Proteomes" id="UP001523216"/>
    </source>
</evidence>
<evidence type="ECO:0000313" key="7">
    <source>
        <dbReference type="EMBL" id="MCM4080894.1"/>
    </source>
</evidence>
<feature type="transmembrane region" description="Helical" evidence="5">
    <location>
        <begin position="6"/>
        <end position="26"/>
    </location>
</feature>
<evidence type="ECO:0000259" key="6">
    <source>
        <dbReference type="Pfam" id="PF07291"/>
    </source>
</evidence>
<protein>
    <recommendedName>
        <fullName evidence="6">Methylamine utilisation protein MauE domain-containing protein</fullName>
    </recommendedName>
</protein>
<feature type="transmembrane region" description="Helical" evidence="5">
    <location>
        <begin position="145"/>
        <end position="163"/>
    </location>
</feature>
<comment type="caution">
    <text evidence="7">The sequence shown here is derived from an EMBL/GenBank/DDBJ whole genome shotgun (WGS) entry which is preliminary data.</text>
</comment>
<keyword evidence="3 5" id="KW-1133">Transmembrane helix</keyword>
<evidence type="ECO:0000256" key="1">
    <source>
        <dbReference type="ARBA" id="ARBA00004141"/>
    </source>
</evidence>
<evidence type="ECO:0000256" key="5">
    <source>
        <dbReference type="SAM" id="Phobius"/>
    </source>
</evidence>
<organism evidence="7 8">
    <name type="scientific">Paractinoplanes hotanensis</name>
    <dbReference type="NCBI Taxonomy" id="2906497"/>
    <lineage>
        <taxon>Bacteria</taxon>
        <taxon>Bacillati</taxon>
        <taxon>Actinomycetota</taxon>
        <taxon>Actinomycetes</taxon>
        <taxon>Micromonosporales</taxon>
        <taxon>Micromonosporaceae</taxon>
        <taxon>Paractinoplanes</taxon>
    </lineage>
</organism>
<evidence type="ECO:0000256" key="4">
    <source>
        <dbReference type="ARBA" id="ARBA00023136"/>
    </source>
</evidence>
<feature type="transmembrane region" description="Helical" evidence="5">
    <location>
        <begin position="47"/>
        <end position="71"/>
    </location>
</feature>
<gene>
    <name evidence="7" type="ORF">LXN57_25290</name>
</gene>
<keyword evidence="4 5" id="KW-0472">Membrane</keyword>
<dbReference type="InterPro" id="IPR009908">
    <property type="entry name" value="Methylamine_util_MauE"/>
</dbReference>
<dbReference type="Pfam" id="PF07291">
    <property type="entry name" value="MauE"/>
    <property type="match status" value="1"/>
</dbReference>
<feature type="transmembrane region" description="Helical" evidence="5">
    <location>
        <begin position="116"/>
        <end position="133"/>
    </location>
</feature>
<keyword evidence="8" id="KW-1185">Reference proteome</keyword>